<dbReference type="EMBL" id="BOPH01000090">
    <property type="protein sequence ID" value="GIJ71752.1"/>
    <property type="molecule type" value="Genomic_DNA"/>
</dbReference>
<dbReference type="Proteomes" id="UP000635606">
    <property type="component" value="Unassembled WGS sequence"/>
</dbReference>
<protein>
    <recommendedName>
        <fullName evidence="1">DUF305 domain-containing protein</fullName>
    </recommendedName>
</protein>
<keyword evidence="3" id="KW-1185">Reference proteome</keyword>
<dbReference type="InterPro" id="IPR012347">
    <property type="entry name" value="Ferritin-like"/>
</dbReference>
<evidence type="ECO:0000313" key="2">
    <source>
        <dbReference type="EMBL" id="GIJ71752.1"/>
    </source>
</evidence>
<dbReference type="RefSeq" id="WP_203931623.1">
    <property type="nucleotide sequence ID" value="NZ_BOPH01000090.1"/>
</dbReference>
<evidence type="ECO:0000259" key="1">
    <source>
        <dbReference type="Pfam" id="PF03713"/>
    </source>
</evidence>
<proteinExistence type="predicted"/>
<sequence>MSRPRLMIAVAALIAATAAVVVPAVHSGRPSRALVEVTGTPASPLRGTDAAWLGLMIAMNESTLVLLDRAGPRLSDPVLSTFVTALAGTHRGELVDMLGRAGRGQVPLTNEHAGHELPGIVTPADLARIEALRGPAFDAAVRVCLREHLEQGARLSASEQLSGTDPATKELARRIERTRRADVAQL</sequence>
<evidence type="ECO:0000313" key="3">
    <source>
        <dbReference type="Proteomes" id="UP000635606"/>
    </source>
</evidence>
<dbReference type="AlphaFoldDB" id="A0A8J3ZZI1"/>
<feature type="domain" description="DUF305" evidence="1">
    <location>
        <begin position="108"/>
        <end position="186"/>
    </location>
</feature>
<dbReference type="InterPro" id="IPR005183">
    <property type="entry name" value="DUF305_CopM-like"/>
</dbReference>
<organism evidence="2 3">
    <name type="scientific">Virgisporangium ochraceum</name>
    <dbReference type="NCBI Taxonomy" id="65505"/>
    <lineage>
        <taxon>Bacteria</taxon>
        <taxon>Bacillati</taxon>
        <taxon>Actinomycetota</taxon>
        <taxon>Actinomycetes</taxon>
        <taxon>Micromonosporales</taxon>
        <taxon>Micromonosporaceae</taxon>
        <taxon>Virgisporangium</taxon>
    </lineage>
</organism>
<reference evidence="2" key="1">
    <citation type="submission" date="2021-01" db="EMBL/GenBank/DDBJ databases">
        <title>Whole genome shotgun sequence of Virgisporangium ochraceum NBRC 16418.</title>
        <authorList>
            <person name="Komaki H."/>
            <person name="Tamura T."/>
        </authorList>
    </citation>
    <scope>NUCLEOTIDE SEQUENCE</scope>
    <source>
        <strain evidence="2">NBRC 16418</strain>
    </source>
</reference>
<comment type="caution">
    <text evidence="2">The sequence shown here is derived from an EMBL/GenBank/DDBJ whole genome shotgun (WGS) entry which is preliminary data.</text>
</comment>
<name>A0A8J3ZZI1_9ACTN</name>
<gene>
    <name evidence="2" type="ORF">Voc01_066690</name>
</gene>
<dbReference type="Pfam" id="PF03713">
    <property type="entry name" value="DUF305"/>
    <property type="match status" value="1"/>
</dbReference>
<dbReference type="Gene3D" id="1.20.1260.10">
    <property type="match status" value="1"/>
</dbReference>
<accession>A0A8J3ZZI1</accession>